<feature type="signal peptide" evidence="1">
    <location>
        <begin position="1"/>
        <end position="21"/>
    </location>
</feature>
<sequence length="575" mass="64531">MATGIEVAGLVLAAIPLLIAAIENYEHTIEPTVAFFRWKGELSKVVADFTVVYASYNQALELLLRPVASKTDLIRMLEDPSCDLWTLGSSAKNLQAHLGAAYGSCMLVVDGIASTLVDIASHLNIGGQTTSNAKDLRAYLEANPPISRSRELRVQYTFKDRIKFTMKRRKCKERIESLHKYVKTMEDFSQRAKQLDDTAPKSRWKVKFAGSLTTIQENAAELHKALVSRWCLSNPTHRVALLLEQRLVEMESGKKRLPRSSLKDANESADCFVVLLNEHSTKSDWIETEIRIVDVPLRYDSMTLGKGKSNVTLIVSPPSSQTTQTPYSDPAKLAEVDELCPYLQNNSIPSIGFCIDECRKLRVYDSNTTKNILTDCTLTLDKVLPILSSRLANGDLYTLSITLTTAVFQLIETPWFDQSWDKTAIAFPKTGVGSFNVNIKRPLLIRNFHEAMIQTSVGNISPSVRERNALLSLGIMLLEIKSAQPIEAIRLPQDLGIKPRPDYDSDHRTAMRWLFDEEENWGLSHGFASAITSCLQAYINPRANFADPDFRFNLEETIIKPLHEEMNFILHGPPT</sequence>
<reference evidence="3 4" key="1">
    <citation type="submission" date="2020-01" db="EMBL/GenBank/DDBJ databases">
        <authorList>
            <consortium name="DOE Joint Genome Institute"/>
            <person name="Haridas S."/>
            <person name="Albert R."/>
            <person name="Binder M."/>
            <person name="Bloem J."/>
            <person name="Labutti K."/>
            <person name="Salamov A."/>
            <person name="Andreopoulos B."/>
            <person name="Baker S.E."/>
            <person name="Barry K."/>
            <person name="Bills G."/>
            <person name="Bluhm B.H."/>
            <person name="Cannon C."/>
            <person name="Castanera R."/>
            <person name="Culley D.E."/>
            <person name="Daum C."/>
            <person name="Ezra D."/>
            <person name="Gonzalez J.B."/>
            <person name="Henrissat B."/>
            <person name="Kuo A."/>
            <person name="Liang C."/>
            <person name="Lipzen A."/>
            <person name="Lutzoni F."/>
            <person name="Magnuson J."/>
            <person name="Mondo S."/>
            <person name="Nolan M."/>
            <person name="Ohm R."/>
            <person name="Pangilinan J."/>
            <person name="Park H.-J.H."/>
            <person name="Ramirez L."/>
            <person name="Alfaro M."/>
            <person name="Sun H."/>
            <person name="Tritt A."/>
            <person name="Yoshinaga Y."/>
            <person name="Zwiers L.-H.L."/>
            <person name="Turgeon B.G."/>
            <person name="Goodwin S.B."/>
            <person name="Spatafora J.W."/>
            <person name="Crous P.W."/>
            <person name="Grigoriev I.V."/>
        </authorList>
    </citation>
    <scope>NUCLEOTIDE SEQUENCE [LARGE SCALE GENOMIC DNA]</scope>
    <source>
        <strain evidence="3 4">CBS 611.86</strain>
    </source>
</reference>
<dbReference type="Pfam" id="PF24476">
    <property type="entry name" value="DUF7580"/>
    <property type="match status" value="1"/>
</dbReference>
<organism evidence="3 4">
    <name type="scientific">Massariosphaeria phaeospora</name>
    <dbReference type="NCBI Taxonomy" id="100035"/>
    <lineage>
        <taxon>Eukaryota</taxon>
        <taxon>Fungi</taxon>
        <taxon>Dikarya</taxon>
        <taxon>Ascomycota</taxon>
        <taxon>Pezizomycotina</taxon>
        <taxon>Dothideomycetes</taxon>
        <taxon>Pleosporomycetidae</taxon>
        <taxon>Pleosporales</taxon>
        <taxon>Pleosporales incertae sedis</taxon>
        <taxon>Massariosphaeria</taxon>
    </lineage>
</organism>
<feature type="chain" id="PRO_5029004789" description="DUF7580 domain-containing protein" evidence="1">
    <location>
        <begin position="22"/>
        <end position="575"/>
    </location>
</feature>
<dbReference type="PANTHER" id="PTHR35186:SF4">
    <property type="entry name" value="PRION-INHIBITION AND PROPAGATION HELO DOMAIN-CONTAINING PROTEIN"/>
    <property type="match status" value="1"/>
</dbReference>
<evidence type="ECO:0000259" key="2">
    <source>
        <dbReference type="Pfam" id="PF24476"/>
    </source>
</evidence>
<dbReference type="PANTHER" id="PTHR35186">
    <property type="entry name" value="ANK_REP_REGION DOMAIN-CONTAINING PROTEIN"/>
    <property type="match status" value="1"/>
</dbReference>
<accession>A0A7C8I8Z9</accession>
<gene>
    <name evidence="3" type="ORF">BDV95DRAFT_517599</name>
</gene>
<dbReference type="OrthoDB" id="3565018at2759"/>
<comment type="caution">
    <text evidence="3">The sequence shown here is derived from an EMBL/GenBank/DDBJ whole genome shotgun (WGS) entry which is preliminary data.</text>
</comment>
<evidence type="ECO:0000313" key="3">
    <source>
        <dbReference type="EMBL" id="KAF2873674.1"/>
    </source>
</evidence>
<dbReference type="EMBL" id="JAADJZ010000007">
    <property type="protein sequence ID" value="KAF2873674.1"/>
    <property type="molecule type" value="Genomic_DNA"/>
</dbReference>
<keyword evidence="4" id="KW-1185">Reference proteome</keyword>
<evidence type="ECO:0000256" key="1">
    <source>
        <dbReference type="SAM" id="SignalP"/>
    </source>
</evidence>
<dbReference type="AlphaFoldDB" id="A0A7C8I8Z9"/>
<protein>
    <recommendedName>
        <fullName evidence="2">DUF7580 domain-containing protein</fullName>
    </recommendedName>
</protein>
<feature type="domain" description="DUF7580" evidence="2">
    <location>
        <begin position="215"/>
        <end position="567"/>
    </location>
</feature>
<keyword evidence="1" id="KW-0732">Signal</keyword>
<dbReference type="Proteomes" id="UP000481861">
    <property type="component" value="Unassembled WGS sequence"/>
</dbReference>
<name>A0A7C8I8Z9_9PLEO</name>
<proteinExistence type="predicted"/>
<dbReference type="InterPro" id="IPR056002">
    <property type="entry name" value="DUF7580"/>
</dbReference>
<evidence type="ECO:0000313" key="4">
    <source>
        <dbReference type="Proteomes" id="UP000481861"/>
    </source>
</evidence>